<dbReference type="PANTHER" id="PTHR22942">
    <property type="entry name" value="RECA/RAD51/RADA DNA STRAND-PAIRING FAMILY MEMBER"/>
    <property type="match status" value="1"/>
</dbReference>
<dbReference type="GO" id="GO:0000794">
    <property type="term" value="C:condensed nuclear chromosome"/>
    <property type="evidence" value="ECO:0007669"/>
    <property type="project" value="TreeGrafter"/>
</dbReference>
<name>A0AAV6XLS3_9LAMI</name>
<dbReference type="GO" id="GO:0007131">
    <property type="term" value="P:reciprocal meiotic recombination"/>
    <property type="evidence" value="ECO:0007669"/>
    <property type="project" value="TreeGrafter"/>
</dbReference>
<dbReference type="GO" id="GO:0003697">
    <property type="term" value="F:single-stranded DNA binding"/>
    <property type="evidence" value="ECO:0007669"/>
    <property type="project" value="TreeGrafter"/>
</dbReference>
<dbReference type="EMBL" id="WHWC01000006">
    <property type="protein sequence ID" value="KAG8381511.1"/>
    <property type="molecule type" value="Genomic_DNA"/>
</dbReference>
<evidence type="ECO:0000256" key="3">
    <source>
        <dbReference type="SAM" id="Phobius"/>
    </source>
</evidence>
<evidence type="ECO:0000256" key="1">
    <source>
        <dbReference type="ARBA" id="ARBA00022741"/>
    </source>
</evidence>
<comment type="caution">
    <text evidence="5">The sequence shown here is derived from an EMBL/GenBank/DDBJ whole genome shotgun (WGS) entry which is preliminary data.</text>
</comment>
<dbReference type="PANTHER" id="PTHR22942:SF30">
    <property type="entry name" value="MEIOTIC RECOMBINATION PROTEIN DMC1_LIM15 HOMOLOG"/>
    <property type="match status" value="1"/>
</dbReference>
<dbReference type="Pfam" id="PF08423">
    <property type="entry name" value="Rad51"/>
    <property type="match status" value="1"/>
</dbReference>
<reference evidence="5" key="1">
    <citation type="submission" date="2019-10" db="EMBL/GenBank/DDBJ databases">
        <authorList>
            <person name="Zhang R."/>
            <person name="Pan Y."/>
            <person name="Wang J."/>
            <person name="Ma R."/>
            <person name="Yu S."/>
        </authorList>
    </citation>
    <scope>NUCLEOTIDE SEQUENCE</scope>
    <source>
        <strain evidence="5">LA-IB0</strain>
        <tissue evidence="5">Leaf</tissue>
    </source>
</reference>
<feature type="domain" description="RecA family profile 1" evidence="4">
    <location>
        <begin position="120"/>
        <end position="299"/>
    </location>
</feature>
<evidence type="ECO:0000256" key="2">
    <source>
        <dbReference type="ARBA" id="ARBA00022840"/>
    </source>
</evidence>
<dbReference type="GO" id="GO:0000730">
    <property type="term" value="P:DNA recombinase assembly"/>
    <property type="evidence" value="ECO:0007669"/>
    <property type="project" value="TreeGrafter"/>
</dbReference>
<keyword evidence="3" id="KW-0472">Membrane</keyword>
<keyword evidence="2" id="KW-0067">ATP-binding</keyword>
<dbReference type="InterPro" id="IPR013632">
    <property type="entry name" value="Rad51_C"/>
</dbReference>
<dbReference type="AlphaFoldDB" id="A0AAV6XLS3"/>
<keyword evidence="1" id="KW-0547">Nucleotide-binding</keyword>
<keyword evidence="3" id="KW-1133">Transmembrane helix</keyword>
<protein>
    <recommendedName>
        <fullName evidence="4">RecA family profile 1 domain-containing protein</fullName>
    </recommendedName>
</protein>
<dbReference type="Gene3D" id="3.40.50.300">
    <property type="entry name" value="P-loop containing nucleotide triphosphate hydrolases"/>
    <property type="match status" value="1"/>
</dbReference>
<accession>A0AAV6XLS3</accession>
<dbReference type="Proteomes" id="UP000826271">
    <property type="component" value="Unassembled WGS sequence"/>
</dbReference>
<dbReference type="GO" id="GO:0070192">
    <property type="term" value="P:chromosome organization involved in meiotic cell cycle"/>
    <property type="evidence" value="ECO:0007669"/>
    <property type="project" value="TreeGrafter"/>
</dbReference>
<dbReference type="GO" id="GO:0140664">
    <property type="term" value="F:ATP-dependent DNA damage sensor activity"/>
    <property type="evidence" value="ECO:0007669"/>
    <property type="project" value="InterPro"/>
</dbReference>
<dbReference type="GO" id="GO:0005524">
    <property type="term" value="F:ATP binding"/>
    <property type="evidence" value="ECO:0007669"/>
    <property type="project" value="UniProtKB-KW"/>
</dbReference>
<feature type="transmembrane region" description="Helical" evidence="3">
    <location>
        <begin position="21"/>
        <end position="39"/>
    </location>
</feature>
<dbReference type="GO" id="GO:0003690">
    <property type="term" value="F:double-stranded DNA binding"/>
    <property type="evidence" value="ECO:0007669"/>
    <property type="project" value="TreeGrafter"/>
</dbReference>
<evidence type="ECO:0000313" key="6">
    <source>
        <dbReference type="Proteomes" id="UP000826271"/>
    </source>
</evidence>
<keyword evidence="6" id="KW-1185">Reference proteome</keyword>
<sequence length="353" mass="38701">MGRRQKNPKPQQPEVKIFRKSVALVLGVLILWLFALYWASERAETVPAGGGSTNYTIKEAAATGSGAYEDHDKVNLLEAIDILTASAASNDARGMKKLQAAGIYSCYGSLIIIKTRKKNSIVRLTTGSQALDELLGGGIQTMAITEGVGDFRYGISELAYTLCVSAQLPKTGNAKKVAYIATTDQGAFRPDRVIPIAERFGMDPAAALNNVKLIFLSYILVRTHEDQYDLVLGLTAKMAEEPSTFRLVIVDSIISHLQVDFTGRSEFVDHQQRLAQLHARLMSMIEEFNVAIYYLSNHVITDPMNPAEGQFLASPIRLSFSQGKGDHHFCKVYDTLKLHVPEAILQVTPGGIV</sequence>
<dbReference type="GO" id="GO:0006312">
    <property type="term" value="P:mitotic recombination"/>
    <property type="evidence" value="ECO:0007669"/>
    <property type="project" value="TreeGrafter"/>
</dbReference>
<gene>
    <name evidence="5" type="ORF">BUALT_Bualt06G0129400</name>
</gene>
<evidence type="ECO:0000259" key="4">
    <source>
        <dbReference type="PROSITE" id="PS50162"/>
    </source>
</evidence>
<dbReference type="SUPFAM" id="SSF52540">
    <property type="entry name" value="P-loop containing nucleoside triphosphate hydrolases"/>
    <property type="match status" value="1"/>
</dbReference>
<dbReference type="InterPro" id="IPR027417">
    <property type="entry name" value="P-loop_NTPase"/>
</dbReference>
<proteinExistence type="predicted"/>
<dbReference type="PROSITE" id="PS50162">
    <property type="entry name" value="RECA_2"/>
    <property type="match status" value="1"/>
</dbReference>
<keyword evidence="3" id="KW-0812">Transmembrane</keyword>
<dbReference type="GO" id="GO:0000150">
    <property type="term" value="F:DNA strand exchange activity"/>
    <property type="evidence" value="ECO:0007669"/>
    <property type="project" value="TreeGrafter"/>
</dbReference>
<evidence type="ECO:0000313" key="5">
    <source>
        <dbReference type="EMBL" id="KAG8381511.1"/>
    </source>
</evidence>
<organism evidence="5 6">
    <name type="scientific">Buddleja alternifolia</name>
    <dbReference type="NCBI Taxonomy" id="168488"/>
    <lineage>
        <taxon>Eukaryota</taxon>
        <taxon>Viridiplantae</taxon>
        <taxon>Streptophyta</taxon>
        <taxon>Embryophyta</taxon>
        <taxon>Tracheophyta</taxon>
        <taxon>Spermatophyta</taxon>
        <taxon>Magnoliopsida</taxon>
        <taxon>eudicotyledons</taxon>
        <taxon>Gunneridae</taxon>
        <taxon>Pentapetalae</taxon>
        <taxon>asterids</taxon>
        <taxon>lamiids</taxon>
        <taxon>Lamiales</taxon>
        <taxon>Scrophulariaceae</taxon>
        <taxon>Buddlejeae</taxon>
        <taxon>Buddleja</taxon>
    </lineage>
</organism>
<dbReference type="GO" id="GO:0042148">
    <property type="term" value="P:DNA strand invasion"/>
    <property type="evidence" value="ECO:0007669"/>
    <property type="project" value="TreeGrafter"/>
</dbReference>
<dbReference type="InterPro" id="IPR020588">
    <property type="entry name" value="RecA_ATP-bd"/>
</dbReference>